<dbReference type="GO" id="GO:0003904">
    <property type="term" value="F:deoxyribodipyrimidine photo-lyase activity"/>
    <property type="evidence" value="ECO:0007669"/>
    <property type="project" value="TreeGrafter"/>
</dbReference>
<dbReference type="RefSeq" id="WP_090245864.1">
    <property type="nucleotide sequence ID" value="NZ_FPAS01000001.1"/>
</dbReference>
<evidence type="ECO:0000256" key="3">
    <source>
        <dbReference type="PIRSR" id="PIRSR602081-1"/>
    </source>
</evidence>
<name>A0A1I6XV04_9FLAO</name>
<sequence>MNFPTSYSEILERIEQIDVEAYGRTRNFKNGAVSNLSPYISRGIISTKFVYDNIKASGASFHAAEKFLQELAWRDYWQLLWLVKGNAIFKDLKHKQSPVMSHAMPRAILEAKTGIKAIDEALITIKETGYMHNHMRMYVASIVCNIAQTHWKVGADWMYSQLLDGDLASNYLSWQWVAGTNSNKKYYANQENINKFFGTDQSGTFLDTSYDALPNMELPDVLAERSEFELKTDLSHLETDDITPSTLSLIHTYYNIDYQKNKTKQIQNILLLEPEHFKRYPVTQHCIDFTLKLAKNMDGIKIFVGAFDELLELLGEENIIFKEHPTHQHFKGNRLERDWMTSIKGDFPSFFKFWNKAKKELSYE</sequence>
<dbReference type="Proteomes" id="UP000236454">
    <property type="component" value="Unassembled WGS sequence"/>
</dbReference>
<keyword evidence="2 3" id="KW-0274">FAD</keyword>
<evidence type="ECO:0000259" key="4">
    <source>
        <dbReference type="Pfam" id="PF03441"/>
    </source>
</evidence>
<proteinExistence type="predicted"/>
<dbReference type="PANTHER" id="PTHR11455:SF18">
    <property type="entry name" value="SI:CH1073-390K14.1"/>
    <property type="match status" value="1"/>
</dbReference>
<dbReference type="Gene3D" id="1.25.40.80">
    <property type="match status" value="1"/>
</dbReference>
<dbReference type="PANTHER" id="PTHR11455">
    <property type="entry name" value="CRYPTOCHROME"/>
    <property type="match status" value="1"/>
</dbReference>
<feature type="binding site" evidence="3">
    <location>
        <begin position="164"/>
        <end position="166"/>
    </location>
    <ligand>
        <name>FAD</name>
        <dbReference type="ChEBI" id="CHEBI:57692"/>
    </ligand>
</feature>
<dbReference type="OrthoDB" id="9772484at2"/>
<feature type="domain" description="Cryptochrome/DNA photolyase FAD-binding" evidence="4">
    <location>
        <begin position="67"/>
        <end position="208"/>
    </location>
</feature>
<evidence type="ECO:0000313" key="5">
    <source>
        <dbReference type="EMBL" id="SFT41833.1"/>
    </source>
</evidence>
<feature type="binding site" evidence="3">
    <location>
        <position position="22"/>
    </location>
    <ligand>
        <name>FAD</name>
        <dbReference type="ChEBI" id="CHEBI:57692"/>
    </ligand>
</feature>
<comment type="cofactor">
    <cofactor evidence="3">
        <name>FAD</name>
        <dbReference type="ChEBI" id="CHEBI:57692"/>
    </cofactor>
    <text evidence="3">Binds 1 FAD per subunit.</text>
</comment>
<organism evidence="5 6">
    <name type="scientific">Lishizhenia tianjinensis</name>
    <dbReference type="NCBI Taxonomy" id="477690"/>
    <lineage>
        <taxon>Bacteria</taxon>
        <taxon>Pseudomonadati</taxon>
        <taxon>Bacteroidota</taxon>
        <taxon>Flavobacteriia</taxon>
        <taxon>Flavobacteriales</taxon>
        <taxon>Crocinitomicaceae</taxon>
        <taxon>Lishizhenia</taxon>
    </lineage>
</organism>
<dbReference type="GO" id="GO:0043153">
    <property type="term" value="P:entrainment of circadian clock by photoperiod"/>
    <property type="evidence" value="ECO:0007669"/>
    <property type="project" value="TreeGrafter"/>
</dbReference>
<evidence type="ECO:0000256" key="2">
    <source>
        <dbReference type="ARBA" id="ARBA00022827"/>
    </source>
</evidence>
<dbReference type="EMBL" id="FPAS01000001">
    <property type="protein sequence ID" value="SFT41833.1"/>
    <property type="molecule type" value="Genomic_DNA"/>
</dbReference>
<protein>
    <submittedName>
        <fullName evidence="5">Deoxyribodipyrimidine photo-lyase</fullName>
    </submittedName>
</protein>
<dbReference type="GO" id="GO:0032922">
    <property type="term" value="P:circadian regulation of gene expression"/>
    <property type="evidence" value="ECO:0007669"/>
    <property type="project" value="TreeGrafter"/>
</dbReference>
<dbReference type="SUPFAM" id="SSF48173">
    <property type="entry name" value="Cryptochrome/photolyase FAD-binding domain"/>
    <property type="match status" value="1"/>
</dbReference>
<dbReference type="InterPro" id="IPR005101">
    <property type="entry name" value="Cryptochr/Photolyase_FAD-bd"/>
</dbReference>
<dbReference type="Gene3D" id="1.10.579.10">
    <property type="entry name" value="DNA Cyclobutane Dipyrimidine Photolyase, subunit A, domain 3"/>
    <property type="match status" value="1"/>
</dbReference>
<dbReference type="InterPro" id="IPR036134">
    <property type="entry name" value="Crypto/Photolyase_FAD-like_sf"/>
</dbReference>
<dbReference type="Pfam" id="PF03441">
    <property type="entry name" value="FAD_binding_7"/>
    <property type="match status" value="1"/>
</dbReference>
<gene>
    <name evidence="5" type="ORF">SAMN05216474_0451</name>
</gene>
<dbReference type="AlphaFoldDB" id="A0A1I6XV04"/>
<evidence type="ECO:0000256" key="1">
    <source>
        <dbReference type="ARBA" id="ARBA00022630"/>
    </source>
</evidence>
<dbReference type="InterPro" id="IPR002081">
    <property type="entry name" value="Cryptochrome/DNA_photolyase_1"/>
</dbReference>
<accession>A0A1I6XV04</accession>
<dbReference type="STRING" id="477690.SAMN05216474_0451"/>
<keyword evidence="5" id="KW-0456">Lyase</keyword>
<evidence type="ECO:0000313" key="6">
    <source>
        <dbReference type="Proteomes" id="UP000236454"/>
    </source>
</evidence>
<keyword evidence="6" id="KW-1185">Reference proteome</keyword>
<feature type="binding site" evidence="3">
    <location>
        <position position="67"/>
    </location>
    <ligand>
        <name>FAD</name>
        <dbReference type="ChEBI" id="CHEBI:57692"/>
    </ligand>
</feature>
<keyword evidence="1 3" id="KW-0285">Flavoprotein</keyword>
<reference evidence="5 6" key="1">
    <citation type="submission" date="2016-10" db="EMBL/GenBank/DDBJ databases">
        <authorList>
            <person name="de Groot N.N."/>
        </authorList>
    </citation>
    <scope>NUCLEOTIDE SEQUENCE [LARGE SCALE GENOMIC DNA]</scope>
    <source>
        <strain evidence="5 6">CGMCC 1.7005</strain>
    </source>
</reference>
<dbReference type="GO" id="GO:0003677">
    <property type="term" value="F:DNA binding"/>
    <property type="evidence" value="ECO:0007669"/>
    <property type="project" value="TreeGrafter"/>
</dbReference>
<dbReference type="GO" id="GO:0071949">
    <property type="term" value="F:FAD binding"/>
    <property type="evidence" value="ECO:0007669"/>
    <property type="project" value="TreeGrafter"/>
</dbReference>
<dbReference type="GO" id="GO:0005737">
    <property type="term" value="C:cytoplasm"/>
    <property type="evidence" value="ECO:0007669"/>
    <property type="project" value="TreeGrafter"/>
</dbReference>